<dbReference type="AlphaFoldDB" id="B4VH21"/>
<name>B4VH21_9CYAN</name>
<dbReference type="Pfam" id="PF13267">
    <property type="entry name" value="DUF4058"/>
    <property type="match status" value="1"/>
</dbReference>
<proteinExistence type="predicted"/>
<dbReference type="Proteomes" id="UP000003835">
    <property type="component" value="Unassembled WGS sequence"/>
</dbReference>
<organism evidence="1 2">
    <name type="scientific">Coleofasciculus chthonoplastes PCC 7420</name>
    <dbReference type="NCBI Taxonomy" id="118168"/>
    <lineage>
        <taxon>Bacteria</taxon>
        <taxon>Bacillati</taxon>
        <taxon>Cyanobacteriota</taxon>
        <taxon>Cyanophyceae</taxon>
        <taxon>Coleofasciculales</taxon>
        <taxon>Coleofasciculaceae</taxon>
        <taxon>Coleofasciculus</taxon>
    </lineage>
</organism>
<dbReference type="STRING" id="118168.MC7420_7160"/>
<evidence type="ECO:0000313" key="1">
    <source>
        <dbReference type="EMBL" id="EDX78507.1"/>
    </source>
</evidence>
<accession>B4VH21</accession>
<protein>
    <recommendedName>
        <fullName evidence="3">DUF4058 domain-containing protein</fullName>
    </recommendedName>
</protein>
<gene>
    <name evidence="1" type="ORF">MC7420_7160</name>
</gene>
<evidence type="ECO:0008006" key="3">
    <source>
        <dbReference type="Google" id="ProtNLM"/>
    </source>
</evidence>
<evidence type="ECO:0000313" key="2">
    <source>
        <dbReference type="Proteomes" id="UP000003835"/>
    </source>
</evidence>
<keyword evidence="2" id="KW-1185">Reference proteome</keyword>
<dbReference type="OrthoDB" id="517639at2"/>
<sequence length="264" mass="29901">MPSPFPGMNPYLENPEFWSEVHHLLISILAETLNPQLLPKYRVAIEKRVYQMNGDDALLVGIPDVTVEHSRTPINLNQSNVAVATPPSTPVTVTVPVPLEFREGYLEVREVTTKEVVTVIEVLSPTNKRSGKGRETYLEKRQQVLASRTHLVEIDLLRGGKPMPVFGDNTQGSYRILVSQCDRRPRADLYVFNLQDLIPTFPLPLRTEDTEPIIDLHLLLDRVYDRAGYAFAIDYNGEPLPPADPTTAEWIDVLLQENQLRSMH</sequence>
<dbReference type="eggNOG" id="ENOG502Z86P">
    <property type="taxonomic scope" value="Bacteria"/>
</dbReference>
<reference evidence="1 2" key="1">
    <citation type="submission" date="2008-07" db="EMBL/GenBank/DDBJ databases">
        <authorList>
            <person name="Tandeau de Marsac N."/>
            <person name="Ferriera S."/>
            <person name="Johnson J."/>
            <person name="Kravitz S."/>
            <person name="Beeson K."/>
            <person name="Sutton G."/>
            <person name="Rogers Y.-H."/>
            <person name="Friedman R."/>
            <person name="Frazier M."/>
            <person name="Venter J.C."/>
        </authorList>
    </citation>
    <scope>NUCLEOTIDE SEQUENCE [LARGE SCALE GENOMIC DNA]</scope>
    <source>
        <strain evidence="1 2">PCC 7420</strain>
    </source>
</reference>
<dbReference type="HOGENOM" id="CLU_093165_0_0_3"/>
<dbReference type="RefSeq" id="WP_006097982.1">
    <property type="nucleotide sequence ID" value="NZ_DS989841.1"/>
</dbReference>
<dbReference type="InterPro" id="IPR025132">
    <property type="entry name" value="DUF4058"/>
</dbReference>
<dbReference type="EMBL" id="DS989841">
    <property type="protein sequence ID" value="EDX78507.1"/>
    <property type="molecule type" value="Genomic_DNA"/>
</dbReference>